<dbReference type="Proteomes" id="UP000325440">
    <property type="component" value="Unassembled WGS sequence"/>
</dbReference>
<gene>
    <name evidence="2" type="ORF">CINCED_3A012232</name>
</gene>
<dbReference type="EMBL" id="CABPRJ010001498">
    <property type="protein sequence ID" value="VVC38773.1"/>
    <property type="molecule type" value="Genomic_DNA"/>
</dbReference>
<dbReference type="AlphaFoldDB" id="A0A5E4N261"/>
<organism evidence="2 3">
    <name type="scientific">Cinara cedri</name>
    <dbReference type="NCBI Taxonomy" id="506608"/>
    <lineage>
        <taxon>Eukaryota</taxon>
        <taxon>Metazoa</taxon>
        <taxon>Ecdysozoa</taxon>
        <taxon>Arthropoda</taxon>
        <taxon>Hexapoda</taxon>
        <taxon>Insecta</taxon>
        <taxon>Pterygota</taxon>
        <taxon>Neoptera</taxon>
        <taxon>Paraneoptera</taxon>
        <taxon>Hemiptera</taxon>
        <taxon>Sternorrhyncha</taxon>
        <taxon>Aphidomorpha</taxon>
        <taxon>Aphidoidea</taxon>
        <taxon>Aphididae</taxon>
        <taxon>Lachninae</taxon>
        <taxon>Cinara</taxon>
    </lineage>
</organism>
<proteinExistence type="predicted"/>
<sequence>MFRQARYFDDTEIVVMHTIVAVTLVAVVVNCIVSSCRSVAINQPPKTALRLANSKSIQ</sequence>
<protein>
    <submittedName>
        <fullName evidence="2">Uncharacterized protein</fullName>
    </submittedName>
</protein>
<evidence type="ECO:0000313" key="2">
    <source>
        <dbReference type="EMBL" id="VVC38773.1"/>
    </source>
</evidence>
<accession>A0A5E4N261</accession>
<keyword evidence="3" id="KW-1185">Reference proteome</keyword>
<keyword evidence="1" id="KW-1133">Transmembrane helix</keyword>
<feature type="transmembrane region" description="Helical" evidence="1">
    <location>
        <begin position="13"/>
        <end position="33"/>
    </location>
</feature>
<keyword evidence="1" id="KW-0812">Transmembrane</keyword>
<evidence type="ECO:0000313" key="3">
    <source>
        <dbReference type="Proteomes" id="UP000325440"/>
    </source>
</evidence>
<evidence type="ECO:0000256" key="1">
    <source>
        <dbReference type="SAM" id="Phobius"/>
    </source>
</evidence>
<reference evidence="2 3" key="1">
    <citation type="submission" date="2019-08" db="EMBL/GenBank/DDBJ databases">
        <authorList>
            <person name="Alioto T."/>
            <person name="Alioto T."/>
            <person name="Gomez Garrido J."/>
        </authorList>
    </citation>
    <scope>NUCLEOTIDE SEQUENCE [LARGE SCALE GENOMIC DNA]</scope>
</reference>
<name>A0A5E4N261_9HEMI</name>
<keyword evidence="1" id="KW-0472">Membrane</keyword>